<comment type="caution">
    <text evidence="2">The sequence shown here is derived from an EMBL/GenBank/DDBJ whole genome shotgun (WGS) entry which is preliminary data.</text>
</comment>
<dbReference type="PANTHER" id="PTHR43792:SF16">
    <property type="entry name" value="N-ACETYLTRANSFERASE DOMAIN-CONTAINING PROTEIN"/>
    <property type="match status" value="1"/>
</dbReference>
<evidence type="ECO:0000313" key="2">
    <source>
        <dbReference type="EMBL" id="GIU66776.1"/>
    </source>
</evidence>
<dbReference type="InterPro" id="IPR016181">
    <property type="entry name" value="Acyl_CoA_acyltransferase"/>
</dbReference>
<dbReference type="PANTHER" id="PTHR43792">
    <property type="entry name" value="GNAT FAMILY, PUTATIVE (AFU_ORTHOLOGUE AFUA_3G00765)-RELATED-RELATED"/>
    <property type="match status" value="1"/>
</dbReference>
<sequence>MTPALLTHRLLLRPLEHEDVAVMATLYQHIERATGLSAKPLNFWLLHASAMILMIRAAEQGGMDYGWAIENEAGEVIGQITLRHKQPDAAELRFLMLPKIWESEIWRSGIWDQQNGGTDLVVEALGGVLEWAQRFLGISTFVAKLHMPHGPSGDSLTHLGFTQKGLTTSYVIERPRIGTHITAA</sequence>
<reference evidence="2" key="1">
    <citation type="submission" date="2021-05" db="EMBL/GenBank/DDBJ databases">
        <authorList>
            <person name="Tanabe Y."/>
        </authorList>
    </citation>
    <scope>NUCLEOTIDE SEQUENCE</scope>
    <source>
        <strain evidence="2">BOTRYCO-1</strain>
    </source>
</reference>
<protein>
    <recommendedName>
        <fullName evidence="1">N-acetyltransferase domain-containing protein</fullName>
    </recommendedName>
</protein>
<dbReference type="EMBL" id="BPFZ01000004">
    <property type="protein sequence ID" value="GIU66776.1"/>
    <property type="molecule type" value="Genomic_DNA"/>
</dbReference>
<dbReference type="SUPFAM" id="SSF55729">
    <property type="entry name" value="Acyl-CoA N-acyltransferases (Nat)"/>
    <property type="match status" value="1"/>
</dbReference>
<feature type="domain" description="N-acetyltransferase" evidence="1">
    <location>
        <begin position="9"/>
        <end position="162"/>
    </location>
</feature>
<gene>
    <name evidence="2" type="ORF">PsB1_0930</name>
</gene>
<dbReference type="Proteomes" id="UP001161064">
    <property type="component" value="Unassembled WGS sequence"/>
</dbReference>
<accession>A0ABQ4PUT2</accession>
<dbReference type="InterPro" id="IPR051531">
    <property type="entry name" value="N-acetyltransferase"/>
</dbReference>
<keyword evidence="3" id="KW-1185">Reference proteome</keyword>
<organism evidence="2 3">
    <name type="scientific">Candidatus Phycosocius spiralis</name>
    <dbReference type="NCBI Taxonomy" id="2815099"/>
    <lineage>
        <taxon>Bacteria</taxon>
        <taxon>Pseudomonadati</taxon>
        <taxon>Pseudomonadota</taxon>
        <taxon>Alphaproteobacteria</taxon>
        <taxon>Caulobacterales</taxon>
        <taxon>Caulobacterales incertae sedis</taxon>
        <taxon>Candidatus Phycosocius</taxon>
    </lineage>
</organism>
<dbReference type="InterPro" id="IPR000182">
    <property type="entry name" value="GNAT_dom"/>
</dbReference>
<dbReference type="Pfam" id="PF13302">
    <property type="entry name" value="Acetyltransf_3"/>
    <property type="match status" value="1"/>
</dbReference>
<reference evidence="2" key="2">
    <citation type="journal article" date="2023" name="ISME Commun">
        <title>Characterization of a bloom-associated alphaproteobacterial lineage, 'Candidatus Phycosocius': insights into freshwater algal-bacterial interactions.</title>
        <authorList>
            <person name="Tanabe Y."/>
            <person name="Yamaguchi H."/>
            <person name="Yoshida M."/>
            <person name="Kai A."/>
            <person name="Okazaki Y."/>
        </authorList>
    </citation>
    <scope>NUCLEOTIDE SEQUENCE</scope>
    <source>
        <strain evidence="2">BOTRYCO-1</strain>
    </source>
</reference>
<dbReference type="RefSeq" id="WP_284359404.1">
    <property type="nucleotide sequence ID" value="NZ_BPFZ01000004.1"/>
</dbReference>
<dbReference type="Gene3D" id="3.40.630.30">
    <property type="match status" value="1"/>
</dbReference>
<evidence type="ECO:0000313" key="3">
    <source>
        <dbReference type="Proteomes" id="UP001161064"/>
    </source>
</evidence>
<proteinExistence type="predicted"/>
<name>A0ABQ4PUT2_9PROT</name>
<evidence type="ECO:0000259" key="1">
    <source>
        <dbReference type="Pfam" id="PF13302"/>
    </source>
</evidence>